<dbReference type="Pfam" id="PF13350">
    <property type="entry name" value="Y_phosphatase3"/>
    <property type="match status" value="1"/>
</dbReference>
<dbReference type="EMBL" id="BMUU01000007">
    <property type="protein sequence ID" value="GGY45897.1"/>
    <property type="molecule type" value="Genomic_DNA"/>
</dbReference>
<gene>
    <name evidence="2" type="ORF">GCM10010326_45040</name>
</gene>
<organism evidence="2 3">
    <name type="scientific">Streptomyces xanthochromogenes</name>
    <dbReference type="NCBI Taxonomy" id="67384"/>
    <lineage>
        <taxon>Bacteria</taxon>
        <taxon>Bacillati</taxon>
        <taxon>Actinomycetota</taxon>
        <taxon>Actinomycetes</taxon>
        <taxon>Kitasatosporales</taxon>
        <taxon>Streptomycetaceae</taxon>
        <taxon>Streptomyces</taxon>
    </lineage>
</organism>
<reference evidence="3" key="1">
    <citation type="journal article" date="2019" name="Int. J. Syst. Evol. Microbiol.">
        <title>The Global Catalogue of Microorganisms (GCM) 10K type strain sequencing project: providing services to taxonomists for standard genome sequencing and annotation.</title>
        <authorList>
            <consortium name="The Broad Institute Genomics Platform"/>
            <consortium name="The Broad Institute Genome Sequencing Center for Infectious Disease"/>
            <person name="Wu L."/>
            <person name="Ma J."/>
        </authorList>
    </citation>
    <scope>NUCLEOTIDE SEQUENCE [LARGE SCALE GENOMIC DNA]</scope>
    <source>
        <strain evidence="3">JCM 4594</strain>
    </source>
</reference>
<dbReference type="Gene3D" id="3.90.190.10">
    <property type="entry name" value="Protein tyrosine phosphatase superfamily"/>
    <property type="match status" value="1"/>
</dbReference>
<proteinExistence type="predicted"/>
<dbReference type="InterPro" id="IPR029021">
    <property type="entry name" value="Prot-tyrosine_phosphatase-like"/>
</dbReference>
<dbReference type="Proteomes" id="UP000600946">
    <property type="component" value="Unassembled WGS sequence"/>
</dbReference>
<dbReference type="SUPFAM" id="SSF52799">
    <property type="entry name" value="(Phosphotyrosine protein) phosphatases II"/>
    <property type="match status" value="1"/>
</dbReference>
<protein>
    <recommendedName>
        <fullName evidence="4">Tyrosine-protein phosphatase</fullName>
    </recommendedName>
</protein>
<dbReference type="InterPro" id="IPR016130">
    <property type="entry name" value="Tyr_Pase_AS"/>
</dbReference>
<dbReference type="RefSeq" id="WP_229892852.1">
    <property type="nucleotide sequence ID" value="NZ_BMUU01000007.1"/>
</dbReference>
<feature type="signal peptide" evidence="1">
    <location>
        <begin position="1"/>
        <end position="32"/>
    </location>
</feature>
<comment type="caution">
    <text evidence="2">The sequence shown here is derived from an EMBL/GenBank/DDBJ whole genome shotgun (WGS) entry which is preliminary data.</text>
</comment>
<feature type="chain" id="PRO_5046499699" description="Tyrosine-protein phosphatase" evidence="1">
    <location>
        <begin position="33"/>
        <end position="307"/>
    </location>
</feature>
<keyword evidence="3" id="KW-1185">Reference proteome</keyword>
<sequence>MNHSTRRVTRVARGAVAAAVTALAMGVLPATAPVAAAASHHRTASPIHQIVLQGAVNVRDLGGYGTYDGERVRYGVAYRADALNKVTDADVVALGRLGLREVVDFRTPFELQYDGPDRLPPGLAPTSRPVTDSGLYTQMLTAIGSKDPATQDAMLGHGKAEALMRTVYGAFVSDPAARAQFGATLKDLAAGRGPLLLHCTSGKDRTGWLSYVLLRAVGVPEATARGDYLASNTFRAAADAALRAGLKQSGVMQNPDLLIPLQEVRSDYLDAALSQLTSQYGDLYGYLTRGLGLSLPDLAALRSHLVP</sequence>
<evidence type="ECO:0008006" key="4">
    <source>
        <dbReference type="Google" id="ProtNLM"/>
    </source>
</evidence>
<evidence type="ECO:0000313" key="3">
    <source>
        <dbReference type="Proteomes" id="UP000600946"/>
    </source>
</evidence>
<evidence type="ECO:0000313" key="2">
    <source>
        <dbReference type="EMBL" id="GGY45897.1"/>
    </source>
</evidence>
<accession>A0ABQ3AG32</accession>
<name>A0ABQ3AG32_9ACTN</name>
<dbReference type="GeneID" id="96292423"/>
<keyword evidence="1" id="KW-0732">Signal</keyword>
<dbReference type="PROSITE" id="PS00383">
    <property type="entry name" value="TYR_PHOSPHATASE_1"/>
    <property type="match status" value="1"/>
</dbReference>
<evidence type="ECO:0000256" key="1">
    <source>
        <dbReference type="SAM" id="SignalP"/>
    </source>
</evidence>
<dbReference type="InterPro" id="IPR026893">
    <property type="entry name" value="Tyr/Ser_Pase_IphP-type"/>
</dbReference>